<organism evidence="3 4">
    <name type="scientific">Aquamicrobium soli</name>
    <dbReference type="NCBI Taxonomy" id="1811518"/>
    <lineage>
        <taxon>Bacteria</taxon>
        <taxon>Pseudomonadati</taxon>
        <taxon>Pseudomonadota</taxon>
        <taxon>Alphaproteobacteria</taxon>
        <taxon>Hyphomicrobiales</taxon>
        <taxon>Phyllobacteriaceae</taxon>
        <taxon>Aquamicrobium</taxon>
    </lineage>
</organism>
<dbReference type="HAMAP" id="MF_00634">
    <property type="entry name" value="UPF0235"/>
    <property type="match status" value="1"/>
</dbReference>
<evidence type="ECO:0000313" key="4">
    <source>
        <dbReference type="Proteomes" id="UP001595583"/>
    </source>
</evidence>
<keyword evidence="4" id="KW-1185">Reference proteome</keyword>
<dbReference type="Gene3D" id="3.30.1200.10">
    <property type="entry name" value="YggU-like"/>
    <property type="match status" value="1"/>
</dbReference>
<reference evidence="4" key="1">
    <citation type="journal article" date="2019" name="Int. J. Syst. Evol. Microbiol.">
        <title>The Global Catalogue of Microorganisms (GCM) 10K type strain sequencing project: providing services to taxonomists for standard genome sequencing and annotation.</title>
        <authorList>
            <consortium name="The Broad Institute Genomics Platform"/>
            <consortium name="The Broad Institute Genome Sequencing Center for Infectious Disease"/>
            <person name="Wu L."/>
            <person name="Ma J."/>
        </authorList>
    </citation>
    <scope>NUCLEOTIDE SEQUENCE [LARGE SCALE GENOMIC DNA]</scope>
    <source>
        <strain evidence="4">KCTC 52165</strain>
    </source>
</reference>
<dbReference type="EMBL" id="JBHRTK010000009">
    <property type="protein sequence ID" value="MFC3206063.1"/>
    <property type="molecule type" value="Genomic_DNA"/>
</dbReference>
<comment type="similarity">
    <text evidence="1 2">Belongs to the UPF0235 family.</text>
</comment>
<comment type="caution">
    <text evidence="3">The sequence shown here is derived from an EMBL/GenBank/DDBJ whole genome shotgun (WGS) entry which is preliminary data.</text>
</comment>
<dbReference type="InterPro" id="IPR003746">
    <property type="entry name" value="DUF167"/>
</dbReference>
<sequence>MTSPGPSCWRRRGGGIDLFVRLTPKSAQDRLEGAETAADGHSYLKARVRAVPEKGAANAALEKLVAKALGVAASSVSVSAGGAARLKTLHISGDPSNLAEVLAALAGQPDGKKPSGEGG</sequence>
<dbReference type="RefSeq" id="WP_378219876.1">
    <property type="nucleotide sequence ID" value="NZ_JBHRTK010000009.1"/>
</dbReference>
<dbReference type="Proteomes" id="UP001595583">
    <property type="component" value="Unassembled WGS sequence"/>
</dbReference>
<proteinExistence type="inferred from homology"/>
<dbReference type="NCBIfam" id="TIGR00251">
    <property type="entry name" value="DUF167 family protein"/>
    <property type="match status" value="1"/>
</dbReference>
<evidence type="ECO:0000256" key="1">
    <source>
        <dbReference type="ARBA" id="ARBA00010364"/>
    </source>
</evidence>
<dbReference type="Pfam" id="PF02594">
    <property type="entry name" value="DUF167"/>
    <property type="match status" value="1"/>
</dbReference>
<dbReference type="NCBIfam" id="NF002348">
    <property type="entry name" value="PRK01310.1"/>
    <property type="match status" value="1"/>
</dbReference>
<dbReference type="SUPFAM" id="SSF69786">
    <property type="entry name" value="YggU-like"/>
    <property type="match status" value="1"/>
</dbReference>
<name>A0ABV7KCC1_9HYPH</name>
<accession>A0ABV7KCC1</accession>
<evidence type="ECO:0000256" key="2">
    <source>
        <dbReference type="HAMAP-Rule" id="MF_00634"/>
    </source>
</evidence>
<evidence type="ECO:0000313" key="3">
    <source>
        <dbReference type="EMBL" id="MFC3206063.1"/>
    </source>
</evidence>
<protein>
    <recommendedName>
        <fullName evidence="2">UPF0235 protein ACFOHJ_07565</fullName>
    </recommendedName>
</protein>
<dbReference type="SMART" id="SM01152">
    <property type="entry name" value="DUF167"/>
    <property type="match status" value="1"/>
</dbReference>
<gene>
    <name evidence="3" type="ORF">ACFOHJ_07565</name>
</gene>
<dbReference type="InterPro" id="IPR036591">
    <property type="entry name" value="YggU-like_sf"/>
</dbReference>